<dbReference type="InterPro" id="IPR011330">
    <property type="entry name" value="Glyco_hydro/deAcase_b/a-brl"/>
</dbReference>
<protein>
    <submittedName>
        <fullName evidence="1">Polysaccharide deacetylase family protein</fullName>
    </submittedName>
</protein>
<keyword evidence="2" id="KW-1185">Reference proteome</keyword>
<sequence length="329" mass="36712">MTVPDTHTPPMQVHLTFDIEVWCNGWDDLDGRFAASFERYYYGSSKHGHYALPKTLEIMNRHGITGVFFVEPLFSARFGARHLDTVTKLIADAGQDIQLHLHAEWTDELDPAPIADAAHKRQHLTLYTQDEQAALIGFGRKLLEASTGRPVTAFRAGSFAANRDTYAALRRQGIVVDSSLNAMADFTGGSIDAVQAPGEQRTIDGVTVYPITVFRDGFGRARPAQVGASSFDELSQAMLAARAAGCRHFVIVSHNFEMLKPGSSEPDWIVVRRFERLCAWLQQHRELFQVGPLPLPQQVRPVVPIEQRVTVSGWSTAVRHVEQLRRRLG</sequence>
<organism evidence="1 2">
    <name type="scientific">Pseudaquabacterium terrae</name>
    <dbReference type="NCBI Taxonomy" id="2732868"/>
    <lineage>
        <taxon>Bacteria</taxon>
        <taxon>Pseudomonadati</taxon>
        <taxon>Pseudomonadota</taxon>
        <taxon>Betaproteobacteria</taxon>
        <taxon>Burkholderiales</taxon>
        <taxon>Sphaerotilaceae</taxon>
        <taxon>Pseudaquabacterium</taxon>
    </lineage>
</organism>
<comment type="caution">
    <text evidence="1">The sequence shown here is derived from an EMBL/GenBank/DDBJ whole genome shotgun (WGS) entry which is preliminary data.</text>
</comment>
<name>A0ABX2EBI8_9BURK</name>
<reference evidence="1 2" key="1">
    <citation type="submission" date="2020-05" db="EMBL/GenBank/DDBJ databases">
        <title>Aquincola sp. isolate from soil.</title>
        <authorList>
            <person name="Han J."/>
            <person name="Kim D.-U."/>
        </authorList>
    </citation>
    <scope>NUCLEOTIDE SEQUENCE [LARGE SCALE GENOMIC DNA]</scope>
    <source>
        <strain evidence="1 2">S2</strain>
    </source>
</reference>
<accession>A0ABX2EBI8</accession>
<proteinExistence type="predicted"/>
<dbReference type="SUPFAM" id="SSF88713">
    <property type="entry name" value="Glycoside hydrolase/deacetylase"/>
    <property type="match status" value="1"/>
</dbReference>
<dbReference type="Gene3D" id="3.20.20.370">
    <property type="entry name" value="Glycoside hydrolase/deacetylase"/>
    <property type="match status" value="1"/>
</dbReference>
<evidence type="ECO:0000313" key="2">
    <source>
        <dbReference type="Proteomes" id="UP000737171"/>
    </source>
</evidence>
<dbReference type="RefSeq" id="WP_173121632.1">
    <property type="nucleotide sequence ID" value="NZ_JABRWJ010000002.1"/>
</dbReference>
<dbReference type="Proteomes" id="UP000737171">
    <property type="component" value="Unassembled WGS sequence"/>
</dbReference>
<dbReference type="EMBL" id="JABRWJ010000002">
    <property type="protein sequence ID" value="NRF66504.1"/>
    <property type="molecule type" value="Genomic_DNA"/>
</dbReference>
<evidence type="ECO:0000313" key="1">
    <source>
        <dbReference type="EMBL" id="NRF66504.1"/>
    </source>
</evidence>
<gene>
    <name evidence="1" type="ORF">HLB44_05875</name>
</gene>